<reference evidence="12 13" key="1">
    <citation type="submission" date="2020-07" db="EMBL/GenBank/DDBJ databases">
        <title>Streptomyces isolated from Indian soil.</title>
        <authorList>
            <person name="Mandal S."/>
            <person name="Maiti P.K."/>
        </authorList>
    </citation>
    <scope>NUCLEOTIDE SEQUENCE [LARGE SCALE GENOMIC DNA]</scope>
    <source>
        <strain evidence="12 13">PSKA28</strain>
    </source>
</reference>
<dbReference type="PRINTS" id="PR00368">
    <property type="entry name" value="FADPNR"/>
</dbReference>
<dbReference type="Gene3D" id="3.40.50.720">
    <property type="entry name" value="NAD(P)-binding Rossmann-like Domain"/>
    <property type="match status" value="1"/>
</dbReference>
<keyword evidence="8" id="KW-0408">Iron</keyword>
<dbReference type="PANTHER" id="PTHR42917:SF2">
    <property type="entry name" value="2,4-DIENOYL-COA REDUCTASE [(2E)-ENOYL-COA-PRODUCING]"/>
    <property type="match status" value="1"/>
</dbReference>
<evidence type="ECO:0000256" key="1">
    <source>
        <dbReference type="ARBA" id="ARBA00001917"/>
    </source>
</evidence>
<evidence type="ECO:0000256" key="2">
    <source>
        <dbReference type="ARBA" id="ARBA00001966"/>
    </source>
</evidence>
<dbReference type="GO" id="GO:0010181">
    <property type="term" value="F:FMN binding"/>
    <property type="evidence" value="ECO:0007669"/>
    <property type="project" value="InterPro"/>
</dbReference>
<protein>
    <submittedName>
        <fullName evidence="12">FAD-dependent oxidoreductase</fullName>
    </submittedName>
</protein>
<dbReference type="AlphaFoldDB" id="A0A7W0DH78"/>
<dbReference type="PANTHER" id="PTHR42917">
    <property type="entry name" value="2,4-DIENOYL-COA REDUCTASE"/>
    <property type="match status" value="1"/>
</dbReference>
<keyword evidence="5" id="KW-0288">FMN</keyword>
<dbReference type="InterPro" id="IPR051793">
    <property type="entry name" value="NADH:flavin_oxidoreductase"/>
</dbReference>
<dbReference type="Proteomes" id="UP000545761">
    <property type="component" value="Unassembled WGS sequence"/>
</dbReference>
<dbReference type="SUPFAM" id="SSF51905">
    <property type="entry name" value="FAD/NAD(P)-binding domain"/>
    <property type="match status" value="1"/>
</dbReference>
<sequence>MDAMALHTLFRPGRIGSLELKNRVIKSPQTTALANQDGTVTQRLVNHYKRLAEGGPGLIIVEYSYVDDDASKSIHAQLGISRREHIPGLGWLVDEVHAAGAKIGIQLEHCGRQKFLGTQPIKTASDVSWDYVESQYGERPQVLTEEEIQGVVAAFADAAERAWLARFDLVEVHAGHGYLLTNFLSPHTNKRTDRYGGSFENRARLTLEVVAAIRERVPRDFPFSVRLSVTDYEEDGIPIEETVRLAQLLEAAGVDVIHASGGHHALMEYEVSPWYMPRALHRWGWEKITPEVTIPVIGSGSLVTPEVAAEVLESGADFVSLGRAMLADPDWTRKAQEARLLDIVPCIRCNDGCLDRGLNAGRSTGCTVNPSMGEEYRYPVEPAAVRRRVAVAGGGPAGLRAAAVLADRGHDVTLYEPGELGGALVPATRSPYKQDLAALRDHLVHQVRSRPVEIIAERAEASALAEGGFGLVYVATGAVPRTLPGVRLARDVADPKDVVSPVVVVGGGMTGGDTALWLADAGHDVTLVEAGPAILANREVFTDAGVLPKILAEKGVAVLTDTEVTGLGEDGARAADGTVIPAATVLAAIGNDSGSELAGALREAAPGLEVVTLGSAARNGRVFDALHGAFFEARRA</sequence>
<evidence type="ECO:0000256" key="7">
    <source>
        <dbReference type="ARBA" id="ARBA00023002"/>
    </source>
</evidence>
<dbReference type="InterPro" id="IPR013785">
    <property type="entry name" value="Aldolase_TIM"/>
</dbReference>
<keyword evidence="6" id="KW-0479">Metal-binding</keyword>
<keyword evidence="4" id="KW-0285">Flavoprotein</keyword>
<evidence type="ECO:0000256" key="3">
    <source>
        <dbReference type="ARBA" id="ARBA00011048"/>
    </source>
</evidence>
<dbReference type="InterPro" id="IPR036188">
    <property type="entry name" value="FAD/NAD-bd_sf"/>
</dbReference>
<dbReference type="Pfam" id="PF07992">
    <property type="entry name" value="Pyr_redox_2"/>
    <property type="match status" value="1"/>
</dbReference>
<evidence type="ECO:0000256" key="9">
    <source>
        <dbReference type="ARBA" id="ARBA00023014"/>
    </source>
</evidence>
<dbReference type="GO" id="GO:0016491">
    <property type="term" value="F:oxidoreductase activity"/>
    <property type="evidence" value="ECO:0007669"/>
    <property type="project" value="UniProtKB-KW"/>
</dbReference>
<dbReference type="CDD" id="cd02803">
    <property type="entry name" value="OYE_like_FMN_family"/>
    <property type="match status" value="1"/>
</dbReference>
<dbReference type="SUPFAM" id="SSF51395">
    <property type="entry name" value="FMN-linked oxidoreductases"/>
    <property type="match status" value="1"/>
</dbReference>
<proteinExistence type="inferred from homology"/>
<dbReference type="EMBL" id="JACEHE010000002">
    <property type="protein sequence ID" value="MBA2945041.1"/>
    <property type="molecule type" value="Genomic_DNA"/>
</dbReference>
<dbReference type="GO" id="GO:0046872">
    <property type="term" value="F:metal ion binding"/>
    <property type="evidence" value="ECO:0007669"/>
    <property type="project" value="UniProtKB-KW"/>
</dbReference>
<evidence type="ECO:0000256" key="4">
    <source>
        <dbReference type="ARBA" id="ARBA00022630"/>
    </source>
</evidence>
<evidence type="ECO:0000259" key="10">
    <source>
        <dbReference type="Pfam" id="PF00724"/>
    </source>
</evidence>
<dbReference type="InterPro" id="IPR001155">
    <property type="entry name" value="OxRdtase_FMN_N"/>
</dbReference>
<feature type="domain" description="NADH:flavin oxidoreductase/NADH oxidase N-terminal" evidence="10">
    <location>
        <begin position="9"/>
        <end position="339"/>
    </location>
</feature>
<keyword evidence="7" id="KW-0560">Oxidoreductase</keyword>
<name>A0A7W0DH78_9ACTN</name>
<evidence type="ECO:0000256" key="8">
    <source>
        <dbReference type="ARBA" id="ARBA00023004"/>
    </source>
</evidence>
<gene>
    <name evidence="12" type="ORF">H1D24_04165</name>
</gene>
<dbReference type="Gene3D" id="3.20.20.70">
    <property type="entry name" value="Aldolase class I"/>
    <property type="match status" value="1"/>
</dbReference>
<dbReference type="GO" id="GO:0051536">
    <property type="term" value="F:iron-sulfur cluster binding"/>
    <property type="evidence" value="ECO:0007669"/>
    <property type="project" value="UniProtKB-KW"/>
</dbReference>
<evidence type="ECO:0000313" key="12">
    <source>
        <dbReference type="EMBL" id="MBA2945041.1"/>
    </source>
</evidence>
<dbReference type="Pfam" id="PF00724">
    <property type="entry name" value="Oxidored_FMN"/>
    <property type="match status" value="1"/>
</dbReference>
<feature type="domain" description="FAD/NAD(P)-binding" evidence="11">
    <location>
        <begin position="388"/>
        <end position="602"/>
    </location>
</feature>
<evidence type="ECO:0000256" key="6">
    <source>
        <dbReference type="ARBA" id="ARBA00022723"/>
    </source>
</evidence>
<evidence type="ECO:0000313" key="13">
    <source>
        <dbReference type="Proteomes" id="UP000545761"/>
    </source>
</evidence>
<organism evidence="12 13">
    <name type="scientific">Streptomyces himalayensis subsp. himalayensis</name>
    <dbReference type="NCBI Taxonomy" id="2756131"/>
    <lineage>
        <taxon>Bacteria</taxon>
        <taxon>Bacillati</taxon>
        <taxon>Actinomycetota</taxon>
        <taxon>Actinomycetes</taxon>
        <taxon>Kitasatosporales</taxon>
        <taxon>Streptomycetaceae</taxon>
        <taxon>Streptomyces</taxon>
        <taxon>Streptomyces himalayensis</taxon>
    </lineage>
</organism>
<keyword evidence="9" id="KW-0411">Iron-sulfur</keyword>
<comment type="cofactor">
    <cofactor evidence="2">
        <name>[4Fe-4S] cluster</name>
        <dbReference type="ChEBI" id="CHEBI:49883"/>
    </cofactor>
</comment>
<dbReference type="InterPro" id="IPR023753">
    <property type="entry name" value="FAD/NAD-binding_dom"/>
</dbReference>
<comment type="caution">
    <text evidence="12">The sequence shown here is derived from an EMBL/GenBank/DDBJ whole genome shotgun (WGS) entry which is preliminary data.</text>
</comment>
<accession>A0A7W0DH78</accession>
<evidence type="ECO:0000259" key="11">
    <source>
        <dbReference type="Pfam" id="PF07992"/>
    </source>
</evidence>
<evidence type="ECO:0000256" key="5">
    <source>
        <dbReference type="ARBA" id="ARBA00022643"/>
    </source>
</evidence>
<comment type="cofactor">
    <cofactor evidence="1">
        <name>FMN</name>
        <dbReference type="ChEBI" id="CHEBI:58210"/>
    </cofactor>
</comment>
<comment type="similarity">
    <text evidence="3">In the N-terminal section; belongs to the NADH:flavin oxidoreductase/NADH oxidase family.</text>
</comment>
<dbReference type="Gene3D" id="3.50.50.60">
    <property type="entry name" value="FAD/NAD(P)-binding domain"/>
    <property type="match status" value="1"/>
</dbReference>